<protein>
    <recommendedName>
        <fullName evidence="5">Pentatricopeptide repeat-containing protein</fullName>
    </recommendedName>
</protein>
<keyword evidence="1" id="KW-0677">Repeat</keyword>
<evidence type="ECO:0000256" key="2">
    <source>
        <dbReference type="PROSITE-ProRule" id="PRU00708"/>
    </source>
</evidence>
<organism evidence="3 4">
    <name type="scientific">Citrullus colocynthis</name>
    <name type="common">colocynth</name>
    <dbReference type="NCBI Taxonomy" id="252529"/>
    <lineage>
        <taxon>Eukaryota</taxon>
        <taxon>Viridiplantae</taxon>
        <taxon>Streptophyta</taxon>
        <taxon>Embryophyta</taxon>
        <taxon>Tracheophyta</taxon>
        <taxon>Spermatophyta</taxon>
        <taxon>Magnoliopsida</taxon>
        <taxon>eudicotyledons</taxon>
        <taxon>Gunneridae</taxon>
        <taxon>Pentapetalae</taxon>
        <taxon>rosids</taxon>
        <taxon>fabids</taxon>
        <taxon>Cucurbitales</taxon>
        <taxon>Cucurbitaceae</taxon>
        <taxon>Benincaseae</taxon>
        <taxon>Citrullus</taxon>
    </lineage>
</organism>
<evidence type="ECO:0000313" key="4">
    <source>
        <dbReference type="Proteomes" id="UP001642487"/>
    </source>
</evidence>
<dbReference type="InterPro" id="IPR011990">
    <property type="entry name" value="TPR-like_helical_dom_sf"/>
</dbReference>
<dbReference type="Gene3D" id="1.25.40.10">
    <property type="entry name" value="Tetratricopeptide repeat domain"/>
    <property type="match status" value="2"/>
</dbReference>
<dbReference type="NCBIfam" id="TIGR00756">
    <property type="entry name" value="PPR"/>
    <property type="match status" value="1"/>
</dbReference>
<accession>A0ABP0Z9H8</accession>
<feature type="repeat" description="PPR" evidence="2">
    <location>
        <begin position="158"/>
        <end position="192"/>
    </location>
</feature>
<evidence type="ECO:0000256" key="1">
    <source>
        <dbReference type="ARBA" id="ARBA00022737"/>
    </source>
</evidence>
<dbReference type="PROSITE" id="PS51375">
    <property type="entry name" value="PPR"/>
    <property type="match status" value="2"/>
</dbReference>
<dbReference type="Proteomes" id="UP001642487">
    <property type="component" value="Chromosome 9"/>
</dbReference>
<dbReference type="EMBL" id="OZ021743">
    <property type="protein sequence ID" value="CAK9329433.1"/>
    <property type="molecule type" value="Genomic_DNA"/>
</dbReference>
<name>A0ABP0Z9H8_9ROSI</name>
<sequence length="234" mass="26920">MDWRRLKMKAKSKLRQAIDSLCPPPLSHTPSWSLNAFVQMKSTKLRGFNPTGTPFFFPTLDPFLHNQLLHLYRKFGKLRDAQNPFDKMLERDVFSWNALLSEHAKSGSIQDLLATMDNLRKCTDLLNEMRLSGYLLAYCQRERVDEARMGLSEFKEKDIVCWIAILVGHAKNGREEDALLLFNEMLLEHVEFDSYALPSVVSSCAKLAPLHMVRQSMENQFFLGLIMPCLSVAH</sequence>
<dbReference type="Pfam" id="PF01535">
    <property type="entry name" value="PPR"/>
    <property type="match status" value="1"/>
</dbReference>
<proteinExistence type="predicted"/>
<reference evidence="3 4" key="1">
    <citation type="submission" date="2024-03" db="EMBL/GenBank/DDBJ databases">
        <authorList>
            <person name="Gkanogiannis A."/>
            <person name="Becerra Lopez-Lavalle L."/>
        </authorList>
    </citation>
    <scope>NUCLEOTIDE SEQUENCE [LARGE SCALE GENOMIC DNA]</scope>
</reference>
<evidence type="ECO:0008006" key="5">
    <source>
        <dbReference type="Google" id="ProtNLM"/>
    </source>
</evidence>
<feature type="repeat" description="PPR" evidence="2">
    <location>
        <begin position="61"/>
        <end position="95"/>
    </location>
</feature>
<evidence type="ECO:0000313" key="3">
    <source>
        <dbReference type="EMBL" id="CAK9329433.1"/>
    </source>
</evidence>
<dbReference type="PANTHER" id="PTHR47926">
    <property type="entry name" value="PENTATRICOPEPTIDE REPEAT-CONTAINING PROTEIN"/>
    <property type="match status" value="1"/>
</dbReference>
<dbReference type="PANTHER" id="PTHR47926:SF464">
    <property type="entry name" value="DYW DOMAIN-CONTAINING PROTEIN"/>
    <property type="match status" value="1"/>
</dbReference>
<dbReference type="InterPro" id="IPR002885">
    <property type="entry name" value="PPR_rpt"/>
</dbReference>
<dbReference type="InterPro" id="IPR046960">
    <property type="entry name" value="PPR_At4g14850-like_plant"/>
</dbReference>
<keyword evidence="4" id="KW-1185">Reference proteome</keyword>
<gene>
    <name evidence="3" type="ORF">CITCOLO1_LOCUS21882</name>
</gene>